<dbReference type="Gene3D" id="3.40.1360.10">
    <property type="match status" value="1"/>
</dbReference>
<evidence type="ECO:0000256" key="6">
    <source>
        <dbReference type="ARBA" id="ARBA00023163"/>
    </source>
</evidence>
<dbReference type="Gene3D" id="3.40.50.300">
    <property type="entry name" value="P-loop containing nucleotide triphosphate hydrolases"/>
    <property type="match status" value="1"/>
</dbReference>
<evidence type="ECO:0000256" key="5">
    <source>
        <dbReference type="ARBA" id="ARBA00022705"/>
    </source>
</evidence>
<dbReference type="InterPro" id="IPR034154">
    <property type="entry name" value="TOPRIM_DnaG/twinkle"/>
</dbReference>
<dbReference type="EMBL" id="LR796260">
    <property type="protein sequence ID" value="CAB4132423.1"/>
    <property type="molecule type" value="Genomic_DNA"/>
</dbReference>
<name>A0A6J5LGL3_9CAUD</name>
<keyword evidence="1" id="KW-0240">DNA-directed RNA polymerase</keyword>
<dbReference type="InterPro" id="IPR036977">
    <property type="entry name" value="DNA_primase_Znf_CHC2"/>
</dbReference>
<keyword evidence="3" id="KW-0808">Transferase</keyword>
<evidence type="ECO:0000259" key="7">
    <source>
        <dbReference type="PROSITE" id="PS50880"/>
    </source>
</evidence>
<dbReference type="GO" id="GO:0043139">
    <property type="term" value="F:5'-3' DNA helicase activity"/>
    <property type="evidence" value="ECO:0007669"/>
    <property type="project" value="InterPro"/>
</dbReference>
<evidence type="ECO:0000256" key="4">
    <source>
        <dbReference type="ARBA" id="ARBA00022695"/>
    </source>
</evidence>
<reference evidence="10" key="1">
    <citation type="submission" date="2020-04" db="EMBL/GenBank/DDBJ databases">
        <authorList>
            <person name="Chiriac C."/>
            <person name="Salcher M."/>
            <person name="Ghai R."/>
            <person name="Kavagutti S V."/>
        </authorList>
    </citation>
    <scope>NUCLEOTIDE SEQUENCE</scope>
</reference>
<accession>A0A6J5LGL3</accession>
<dbReference type="GO" id="GO:0003697">
    <property type="term" value="F:single-stranded DNA binding"/>
    <property type="evidence" value="ECO:0007669"/>
    <property type="project" value="InterPro"/>
</dbReference>
<dbReference type="InterPro" id="IPR027032">
    <property type="entry name" value="Twinkle-like"/>
</dbReference>
<dbReference type="InterPro" id="IPR007694">
    <property type="entry name" value="DNA_helicase_DnaB-like_C"/>
</dbReference>
<feature type="domain" description="SF4 helicase" evidence="8">
    <location>
        <begin position="331"/>
        <end position="599"/>
    </location>
</feature>
<keyword evidence="5" id="KW-0235">DNA replication</keyword>
<dbReference type="Pfam" id="PF13481">
    <property type="entry name" value="AAA_25"/>
    <property type="match status" value="1"/>
</dbReference>
<dbReference type="SUPFAM" id="SSF52540">
    <property type="entry name" value="P-loop containing nucleoside triphosphate hydrolases"/>
    <property type="match status" value="1"/>
</dbReference>
<gene>
    <name evidence="11" type="ORF">UFOVP1363_26</name>
    <name evidence="10" type="ORF">UFOVP260_19</name>
    <name evidence="9" type="ORF">UFOVP85_43</name>
</gene>
<dbReference type="SUPFAM" id="SSF57783">
    <property type="entry name" value="Zinc beta-ribbon"/>
    <property type="match status" value="1"/>
</dbReference>
<evidence type="ECO:0000313" key="9">
    <source>
        <dbReference type="EMBL" id="CAB4127153.1"/>
    </source>
</evidence>
<dbReference type="EMBL" id="LR797327">
    <property type="protein sequence ID" value="CAB4202677.1"/>
    <property type="molecule type" value="Genomic_DNA"/>
</dbReference>
<evidence type="ECO:0000256" key="1">
    <source>
        <dbReference type="ARBA" id="ARBA00022478"/>
    </source>
</evidence>
<dbReference type="PROSITE" id="PS50880">
    <property type="entry name" value="TOPRIM"/>
    <property type="match status" value="1"/>
</dbReference>
<dbReference type="Pfam" id="PF13155">
    <property type="entry name" value="Toprim_2"/>
    <property type="match status" value="1"/>
</dbReference>
<dbReference type="Gene3D" id="3.90.580.10">
    <property type="entry name" value="Zinc finger, CHC2-type domain"/>
    <property type="match status" value="1"/>
</dbReference>
<organism evidence="10">
    <name type="scientific">uncultured Caudovirales phage</name>
    <dbReference type="NCBI Taxonomy" id="2100421"/>
    <lineage>
        <taxon>Viruses</taxon>
        <taxon>Duplodnaviria</taxon>
        <taxon>Heunggongvirae</taxon>
        <taxon>Uroviricota</taxon>
        <taxon>Caudoviricetes</taxon>
        <taxon>Peduoviridae</taxon>
        <taxon>Maltschvirus</taxon>
        <taxon>Maltschvirus maltsch</taxon>
    </lineage>
</organism>
<dbReference type="GO" id="GO:0005524">
    <property type="term" value="F:ATP binding"/>
    <property type="evidence" value="ECO:0007669"/>
    <property type="project" value="InterPro"/>
</dbReference>
<protein>
    <submittedName>
        <fullName evidence="10">Archaeal primase DnaG/twinkle, TOPRIM domain</fullName>
    </submittedName>
</protein>
<keyword evidence="4" id="KW-0548">Nucleotidyltransferase</keyword>
<sequence>MLATELSALLAQRCEEIVRDLLPNGEKKSGEWCVGSIQGEKGESLKVHLKGAKAGVWADFATGERGDMLDLWAKIKGQSTVEAMKEVADYFNFSTSGYKATRPSKKTFTKPPKTPVEPLKTMSPVHIYLSNTRKLSETVIQRFKIPHSESEIVFNYIRDKEIIFVKRMKLERKDGKKQIVVSPNAEPCLFGWQVIPPHARTVVICEGELDAMSFCQYGIPALSVPFGGGRGEKQRWLEYEIENLNRFDEIFICMDNDDAGQEAAKEIVNRLDAHRCRLVELPMKDANECLMNGLSKEDIQFFIDDAKSLDPEELRPHSDFTMEAYEIIHPVPGKFLGYNLGWEKCEDHFLFKPSGLTMWTGYNGHGKTLFLGQVMLNMIRQGARVCVASMELYPAELMARTYLQTTAQQSPSLEFIKAVDTWLERNLFIFNLVGTGKIERLLEVFLYARRRYGVDVFIVDSLTTLNIAEDDYNGQKELTEKLRDFKLQYNCHIHLVTHPRKPRDESEIPGKYDIRGGGAISDLADNCFAVWRNKAKEEIVRRQARGDYLTPDEYEVLKEHDSFLKCDKNRHGRGKFKEGVVGFWFHEPSGQYLERESLLARPYIEYSCVNKS</sequence>
<dbReference type="GO" id="GO:0008270">
    <property type="term" value="F:zinc ion binding"/>
    <property type="evidence" value="ECO:0007669"/>
    <property type="project" value="InterPro"/>
</dbReference>
<keyword evidence="6" id="KW-0804">Transcription</keyword>
<dbReference type="InterPro" id="IPR006171">
    <property type="entry name" value="TOPRIM_dom"/>
</dbReference>
<dbReference type="PANTHER" id="PTHR12873">
    <property type="entry name" value="T7-LIKE MITOCHONDRIAL DNA HELICASE"/>
    <property type="match status" value="1"/>
</dbReference>
<dbReference type="InterPro" id="IPR027417">
    <property type="entry name" value="P-loop_NTPase"/>
</dbReference>
<evidence type="ECO:0000256" key="3">
    <source>
        <dbReference type="ARBA" id="ARBA00022679"/>
    </source>
</evidence>
<evidence type="ECO:0000313" key="11">
    <source>
        <dbReference type="EMBL" id="CAB4202677.1"/>
    </source>
</evidence>
<evidence type="ECO:0000259" key="8">
    <source>
        <dbReference type="PROSITE" id="PS51199"/>
    </source>
</evidence>
<dbReference type="PANTHER" id="PTHR12873:SF0">
    <property type="entry name" value="TWINKLE MTDNA HELICASE"/>
    <property type="match status" value="1"/>
</dbReference>
<dbReference type="PROSITE" id="PS51199">
    <property type="entry name" value="SF4_HELICASE"/>
    <property type="match status" value="1"/>
</dbReference>
<evidence type="ECO:0000313" key="10">
    <source>
        <dbReference type="EMBL" id="CAB4132423.1"/>
    </source>
</evidence>
<dbReference type="GO" id="GO:0006269">
    <property type="term" value="P:DNA replication, synthesis of primer"/>
    <property type="evidence" value="ECO:0007669"/>
    <property type="project" value="UniProtKB-KW"/>
</dbReference>
<keyword evidence="2" id="KW-0639">Primosome</keyword>
<dbReference type="GO" id="GO:0000428">
    <property type="term" value="C:DNA-directed RNA polymerase complex"/>
    <property type="evidence" value="ECO:0007669"/>
    <property type="project" value="UniProtKB-KW"/>
</dbReference>
<evidence type="ECO:0000256" key="2">
    <source>
        <dbReference type="ARBA" id="ARBA00022515"/>
    </source>
</evidence>
<dbReference type="EMBL" id="LR796198">
    <property type="protein sequence ID" value="CAB4127153.1"/>
    <property type="molecule type" value="Genomic_DNA"/>
</dbReference>
<dbReference type="SUPFAM" id="SSF56731">
    <property type="entry name" value="DNA primase core"/>
    <property type="match status" value="1"/>
</dbReference>
<dbReference type="CDD" id="cd01029">
    <property type="entry name" value="TOPRIM_primases"/>
    <property type="match status" value="1"/>
</dbReference>
<dbReference type="GO" id="GO:0016779">
    <property type="term" value="F:nucleotidyltransferase activity"/>
    <property type="evidence" value="ECO:0007669"/>
    <property type="project" value="UniProtKB-KW"/>
</dbReference>
<feature type="domain" description="Toprim" evidence="7">
    <location>
        <begin position="200"/>
        <end position="286"/>
    </location>
</feature>
<proteinExistence type="predicted"/>
<dbReference type="SMART" id="SM00493">
    <property type="entry name" value="TOPRIM"/>
    <property type="match status" value="1"/>
</dbReference>